<keyword evidence="7" id="KW-1185">Reference proteome</keyword>
<dbReference type="InterPro" id="IPR043128">
    <property type="entry name" value="Rev_trsase/Diguanyl_cyclase"/>
</dbReference>
<evidence type="ECO:0000313" key="7">
    <source>
        <dbReference type="Proteomes" id="UP001201549"/>
    </source>
</evidence>
<name>A0ABT2FGI0_9GAMM</name>
<accession>A0ABT2FGI0</accession>
<feature type="transmembrane region" description="Helical" evidence="3">
    <location>
        <begin position="255"/>
        <end position="278"/>
    </location>
</feature>
<evidence type="ECO:0000313" key="6">
    <source>
        <dbReference type="EMBL" id="MCS4555341.1"/>
    </source>
</evidence>
<dbReference type="CDD" id="cd01949">
    <property type="entry name" value="GGDEF"/>
    <property type="match status" value="1"/>
</dbReference>
<dbReference type="PANTHER" id="PTHR45138">
    <property type="entry name" value="REGULATORY COMPONENTS OF SENSORY TRANSDUCTION SYSTEM"/>
    <property type="match status" value="1"/>
</dbReference>
<dbReference type="NCBIfam" id="TIGR00254">
    <property type="entry name" value="GGDEF"/>
    <property type="match status" value="1"/>
</dbReference>
<dbReference type="Pfam" id="PF00990">
    <property type="entry name" value="GGDEF"/>
    <property type="match status" value="1"/>
</dbReference>
<dbReference type="PROSITE" id="PS50887">
    <property type="entry name" value="GGDEF"/>
    <property type="match status" value="1"/>
</dbReference>
<keyword evidence="3" id="KW-1133">Transmembrane helix</keyword>
<reference evidence="7" key="2">
    <citation type="submission" date="2023-07" db="EMBL/GenBank/DDBJ databases">
        <title>Shewanella mangrovi sp. nov., an acetaldehyde- degrading bacterium isolated from mangrove sediment.</title>
        <authorList>
            <person name="Liu Y."/>
        </authorList>
    </citation>
    <scope>NUCLEOTIDE SEQUENCE [LARGE SCALE GENOMIC DNA]</scope>
    <source>
        <strain evidence="7">C32</strain>
    </source>
</reference>
<dbReference type="Gene3D" id="3.30.70.270">
    <property type="match status" value="1"/>
</dbReference>
<evidence type="ECO:0000259" key="4">
    <source>
        <dbReference type="PROSITE" id="PS50885"/>
    </source>
</evidence>
<reference evidence="6 7" key="1">
    <citation type="submission" date="2022-02" db="EMBL/GenBank/DDBJ databases">
        <authorList>
            <person name="Zhuang L."/>
        </authorList>
    </citation>
    <scope>NUCLEOTIDE SEQUENCE [LARGE SCALE GENOMIC DNA]</scope>
    <source>
        <strain evidence="6 7">C32</strain>
    </source>
</reference>
<gene>
    <name evidence="6" type="ORF">L9G74_02715</name>
</gene>
<evidence type="ECO:0000256" key="3">
    <source>
        <dbReference type="SAM" id="Phobius"/>
    </source>
</evidence>
<dbReference type="PROSITE" id="PS50885">
    <property type="entry name" value="HAMP"/>
    <property type="match status" value="1"/>
</dbReference>
<keyword evidence="3" id="KW-0812">Transmembrane</keyword>
<keyword evidence="6" id="KW-0548">Nucleotidyltransferase</keyword>
<dbReference type="Pfam" id="PF05228">
    <property type="entry name" value="CHASE4"/>
    <property type="match status" value="1"/>
</dbReference>
<proteinExistence type="predicted"/>
<keyword evidence="6" id="KW-0808">Transferase</keyword>
<organism evidence="6 7">
    <name type="scientific">Shewanella electrica</name>
    <dbReference type="NCBI Taxonomy" id="515560"/>
    <lineage>
        <taxon>Bacteria</taxon>
        <taxon>Pseudomonadati</taxon>
        <taxon>Pseudomonadota</taxon>
        <taxon>Gammaproteobacteria</taxon>
        <taxon>Alteromonadales</taxon>
        <taxon>Shewanellaceae</taxon>
        <taxon>Shewanella</taxon>
    </lineage>
</organism>
<comment type="catalytic activity">
    <reaction evidence="2">
        <text>2 GTP = 3',3'-c-di-GMP + 2 diphosphate</text>
        <dbReference type="Rhea" id="RHEA:24898"/>
        <dbReference type="ChEBI" id="CHEBI:33019"/>
        <dbReference type="ChEBI" id="CHEBI:37565"/>
        <dbReference type="ChEBI" id="CHEBI:58805"/>
        <dbReference type="EC" id="2.7.7.65"/>
    </reaction>
</comment>
<dbReference type="InterPro" id="IPR000160">
    <property type="entry name" value="GGDEF_dom"/>
</dbReference>
<dbReference type="InterPro" id="IPR050469">
    <property type="entry name" value="Diguanylate_Cyclase"/>
</dbReference>
<dbReference type="SUPFAM" id="SSF55073">
    <property type="entry name" value="Nucleotide cyclase"/>
    <property type="match status" value="1"/>
</dbReference>
<sequence length="512" mass="56961">MATLAVQAIIRYYWVLPQLDALAQYNDRLEVLRVKNQIYQRLKLHSNFAYDNAVWDEAYHATLKRDATWFQTNYFIKQTFAKQKFNGIFFYDNSGKLITGLSVDKQFNALTTPEFTEQQRYQPLLISAADIANNQSTPLLRLQFAAVLDQPAAIFSHSIAPTNETGPTAGTLVIWQFIDDDFVERLSLEDSNPIAIHTGEILDELFQHLSAELLVKGVNAQIYQQHLLIGVRDIQGRPLLAFSFNPSPRLYDQSYLASSTMVGLLLIGSILIVSFAIISIRLVRPIIRLLHTVNHASLNNDYSVRTHLKGRSELFLLAEKIDYLLEVVEQQQHKLTEQNQQLAQLSNTDALTGLANRRSLDNYLAGLASQAANSELALSLLVIDVDNFKAYNDTFGHAKGDKVLKQVAEALEQLTHGATDLVARYGGEEFVIALEATDAENAAHVAANLCRGIAALAIPQTAASEHSVVTISIGIASKAAEQPLHPRELFDMADAALYQAKQQGRNQYVVAN</sequence>
<dbReference type="InterPro" id="IPR003660">
    <property type="entry name" value="HAMP_dom"/>
</dbReference>
<evidence type="ECO:0000259" key="5">
    <source>
        <dbReference type="PROSITE" id="PS50887"/>
    </source>
</evidence>
<dbReference type="GO" id="GO:0052621">
    <property type="term" value="F:diguanylate cyclase activity"/>
    <property type="evidence" value="ECO:0007669"/>
    <property type="project" value="UniProtKB-EC"/>
</dbReference>
<dbReference type="PANTHER" id="PTHR45138:SF9">
    <property type="entry name" value="DIGUANYLATE CYCLASE DGCM-RELATED"/>
    <property type="match status" value="1"/>
</dbReference>
<feature type="domain" description="GGDEF" evidence="5">
    <location>
        <begin position="376"/>
        <end position="512"/>
    </location>
</feature>
<dbReference type="EC" id="2.7.7.65" evidence="1"/>
<evidence type="ECO:0000256" key="2">
    <source>
        <dbReference type="ARBA" id="ARBA00034247"/>
    </source>
</evidence>
<keyword evidence="3" id="KW-0472">Membrane</keyword>
<dbReference type="Proteomes" id="UP001201549">
    <property type="component" value="Unassembled WGS sequence"/>
</dbReference>
<protein>
    <recommendedName>
        <fullName evidence="1">diguanylate cyclase</fullName>
        <ecNumber evidence="1">2.7.7.65</ecNumber>
    </recommendedName>
</protein>
<dbReference type="InterPro" id="IPR007892">
    <property type="entry name" value="CHASE4"/>
</dbReference>
<dbReference type="EMBL" id="JAKOGG010000002">
    <property type="protein sequence ID" value="MCS4555341.1"/>
    <property type="molecule type" value="Genomic_DNA"/>
</dbReference>
<dbReference type="RefSeq" id="WP_238894752.1">
    <property type="nucleotide sequence ID" value="NZ_JAKOGG010000002.1"/>
</dbReference>
<feature type="domain" description="HAMP" evidence="4">
    <location>
        <begin position="280"/>
        <end position="333"/>
    </location>
</feature>
<dbReference type="InterPro" id="IPR029787">
    <property type="entry name" value="Nucleotide_cyclase"/>
</dbReference>
<evidence type="ECO:0000256" key="1">
    <source>
        <dbReference type="ARBA" id="ARBA00012528"/>
    </source>
</evidence>
<comment type="caution">
    <text evidence="6">The sequence shown here is derived from an EMBL/GenBank/DDBJ whole genome shotgun (WGS) entry which is preliminary data.</text>
</comment>
<dbReference type="SMART" id="SM00267">
    <property type="entry name" value="GGDEF"/>
    <property type="match status" value="1"/>
</dbReference>